<evidence type="ECO:0000259" key="8">
    <source>
        <dbReference type="SMART" id="SM00014"/>
    </source>
</evidence>
<evidence type="ECO:0000256" key="2">
    <source>
        <dbReference type="ARBA" id="ARBA00022475"/>
    </source>
</evidence>
<evidence type="ECO:0000256" key="3">
    <source>
        <dbReference type="ARBA" id="ARBA00022692"/>
    </source>
</evidence>
<dbReference type="GO" id="GO:0016787">
    <property type="term" value="F:hydrolase activity"/>
    <property type="evidence" value="ECO:0007669"/>
    <property type="project" value="UniProtKB-KW"/>
</dbReference>
<dbReference type="GO" id="GO:0005886">
    <property type="term" value="C:plasma membrane"/>
    <property type="evidence" value="ECO:0007669"/>
    <property type="project" value="UniProtKB-SubCell"/>
</dbReference>
<keyword evidence="5 7" id="KW-1133">Transmembrane helix</keyword>
<evidence type="ECO:0000256" key="7">
    <source>
        <dbReference type="SAM" id="Phobius"/>
    </source>
</evidence>
<keyword evidence="4" id="KW-0378">Hydrolase</keyword>
<keyword evidence="3 7" id="KW-0812">Transmembrane</keyword>
<dbReference type="Proteomes" id="UP000037982">
    <property type="component" value="Unassembled WGS sequence"/>
</dbReference>
<evidence type="ECO:0000313" key="10">
    <source>
        <dbReference type="Proteomes" id="UP000037982"/>
    </source>
</evidence>
<feature type="transmembrane region" description="Helical" evidence="7">
    <location>
        <begin position="36"/>
        <end position="56"/>
    </location>
</feature>
<sequence length="199" mass="20974">MNRVPLSAHPAFYDDSLYASVTRLAHRTPAAVDSVISAWSEYGLGLFAVLMIIAWWRARTAGLPQLPALAVPAVVVLAYAANDALKSQVAEQRPCQVLPVKPLDPCPALGDWSFPSNHAAIAAAAAAGLWGIDRLLGWVAASAALLMAASRVWIGAHYPHDALAGLLVGAVFGTLLIHVAKRSATLFGRGRAPRQVSAQ</sequence>
<keyword evidence="10" id="KW-1185">Reference proteome</keyword>
<comment type="subcellular location">
    <subcellularLocation>
        <location evidence="1">Cell membrane</location>
        <topology evidence="1">Multi-pass membrane protein</topology>
    </subcellularLocation>
</comment>
<accession>A0A0N0XXM5</accession>
<evidence type="ECO:0000256" key="5">
    <source>
        <dbReference type="ARBA" id="ARBA00022989"/>
    </source>
</evidence>
<evidence type="ECO:0000313" key="9">
    <source>
        <dbReference type="EMBL" id="KPC62543.1"/>
    </source>
</evidence>
<organism evidence="9 10">
    <name type="scientific">Streptomyces chattanoogensis</name>
    <dbReference type="NCBI Taxonomy" id="66876"/>
    <lineage>
        <taxon>Bacteria</taxon>
        <taxon>Bacillati</taxon>
        <taxon>Actinomycetota</taxon>
        <taxon>Actinomycetes</taxon>
        <taxon>Kitasatosporales</taxon>
        <taxon>Streptomycetaceae</taxon>
        <taxon>Streptomyces</taxon>
    </lineage>
</organism>
<evidence type="ECO:0000256" key="4">
    <source>
        <dbReference type="ARBA" id="ARBA00022801"/>
    </source>
</evidence>
<feature type="transmembrane region" description="Helical" evidence="7">
    <location>
        <begin position="162"/>
        <end position="180"/>
    </location>
</feature>
<dbReference type="SUPFAM" id="SSF48317">
    <property type="entry name" value="Acid phosphatase/Vanadium-dependent haloperoxidase"/>
    <property type="match status" value="1"/>
</dbReference>
<dbReference type="PANTHER" id="PTHR14969:SF62">
    <property type="entry name" value="DECAPRENYLPHOSPHORYL-5-PHOSPHORIBOSE PHOSPHATASE RV3807C-RELATED"/>
    <property type="match status" value="1"/>
</dbReference>
<proteinExistence type="predicted"/>
<dbReference type="SMART" id="SM00014">
    <property type="entry name" value="acidPPc"/>
    <property type="match status" value="1"/>
</dbReference>
<dbReference type="Gene3D" id="1.20.144.10">
    <property type="entry name" value="Phosphatidic acid phosphatase type 2/haloperoxidase"/>
    <property type="match status" value="1"/>
</dbReference>
<dbReference type="PATRIC" id="fig|66876.3.peg.4103"/>
<dbReference type="InterPro" id="IPR036938">
    <property type="entry name" value="PAP2/HPO_sf"/>
</dbReference>
<gene>
    <name evidence="9" type="ORF">ADL29_18705</name>
</gene>
<feature type="transmembrane region" description="Helical" evidence="7">
    <location>
        <begin position="135"/>
        <end position="156"/>
    </location>
</feature>
<keyword evidence="2" id="KW-1003">Cell membrane</keyword>
<name>A0A0N0XXM5_9ACTN</name>
<dbReference type="AlphaFoldDB" id="A0A0N0XXM5"/>
<feature type="domain" description="Phosphatidic acid phosphatase type 2/haloperoxidase" evidence="8">
    <location>
        <begin position="65"/>
        <end position="177"/>
    </location>
</feature>
<dbReference type="InterPro" id="IPR000326">
    <property type="entry name" value="PAP2/HPO"/>
</dbReference>
<protein>
    <recommendedName>
        <fullName evidence="8">Phosphatidic acid phosphatase type 2/haloperoxidase domain-containing protein</fullName>
    </recommendedName>
</protein>
<dbReference type="PANTHER" id="PTHR14969">
    <property type="entry name" value="SPHINGOSINE-1-PHOSPHATE PHOSPHOHYDROLASE"/>
    <property type="match status" value="1"/>
</dbReference>
<dbReference type="EMBL" id="LGKG01000138">
    <property type="protein sequence ID" value="KPC62543.1"/>
    <property type="molecule type" value="Genomic_DNA"/>
</dbReference>
<evidence type="ECO:0000256" key="6">
    <source>
        <dbReference type="ARBA" id="ARBA00023136"/>
    </source>
</evidence>
<dbReference type="Pfam" id="PF01569">
    <property type="entry name" value="PAP2"/>
    <property type="match status" value="1"/>
</dbReference>
<reference evidence="10" key="1">
    <citation type="submission" date="2015-07" db="EMBL/GenBank/DDBJ databases">
        <authorList>
            <person name="Ju K.-S."/>
            <person name="Doroghazi J.R."/>
            <person name="Metcalf W.W."/>
        </authorList>
    </citation>
    <scope>NUCLEOTIDE SEQUENCE [LARGE SCALE GENOMIC DNA]</scope>
    <source>
        <strain evidence="10">NRRL ISP-5002</strain>
    </source>
</reference>
<evidence type="ECO:0000256" key="1">
    <source>
        <dbReference type="ARBA" id="ARBA00004651"/>
    </source>
</evidence>
<comment type="caution">
    <text evidence="9">The sequence shown here is derived from an EMBL/GenBank/DDBJ whole genome shotgun (WGS) entry which is preliminary data.</text>
</comment>
<keyword evidence="6 7" id="KW-0472">Membrane</keyword>